<evidence type="ECO:0000256" key="7">
    <source>
        <dbReference type="RuleBase" id="RU363032"/>
    </source>
</evidence>
<dbReference type="CDD" id="cd06261">
    <property type="entry name" value="TM_PBP2"/>
    <property type="match status" value="1"/>
</dbReference>
<keyword evidence="5 7" id="KW-1133">Transmembrane helix</keyword>
<dbReference type="PROSITE" id="PS50928">
    <property type="entry name" value="ABC_TM1"/>
    <property type="match status" value="1"/>
</dbReference>
<dbReference type="AlphaFoldDB" id="A0A372M7S8"/>
<feature type="transmembrane region" description="Helical" evidence="7">
    <location>
        <begin position="221"/>
        <end position="241"/>
    </location>
</feature>
<evidence type="ECO:0000313" key="11">
    <source>
        <dbReference type="Proteomes" id="UP000263094"/>
    </source>
</evidence>
<organism evidence="10 11">
    <name type="scientific">Streptomyces triticagri</name>
    <dbReference type="NCBI Taxonomy" id="2293568"/>
    <lineage>
        <taxon>Bacteria</taxon>
        <taxon>Bacillati</taxon>
        <taxon>Actinomycetota</taxon>
        <taxon>Actinomycetes</taxon>
        <taxon>Kitasatosporales</taxon>
        <taxon>Streptomycetaceae</taxon>
        <taxon>Streptomyces</taxon>
    </lineage>
</organism>
<evidence type="ECO:0000313" key="10">
    <source>
        <dbReference type="EMBL" id="RFU86909.1"/>
    </source>
</evidence>
<reference evidence="10 11" key="1">
    <citation type="submission" date="2018-08" db="EMBL/GenBank/DDBJ databases">
        <title>Isolation, diversity and antifungal activity of Actinobacteria from wheat.</title>
        <authorList>
            <person name="Han C."/>
        </authorList>
    </citation>
    <scope>NUCLEOTIDE SEQUENCE [LARGE SCALE GENOMIC DNA]</scope>
    <source>
        <strain evidence="10 11">NEAU-YY421</strain>
    </source>
</reference>
<dbReference type="PANTHER" id="PTHR30151">
    <property type="entry name" value="ALKANE SULFONATE ABC TRANSPORTER-RELATED, MEMBRANE SUBUNIT"/>
    <property type="match status" value="1"/>
</dbReference>
<dbReference type="PANTHER" id="PTHR30151:SF38">
    <property type="entry name" value="ALIPHATIC SULFONATES TRANSPORT PERMEASE PROTEIN SSUC-RELATED"/>
    <property type="match status" value="1"/>
</dbReference>
<dbReference type="EMBL" id="QUAK01000051">
    <property type="protein sequence ID" value="RFU86909.1"/>
    <property type="molecule type" value="Genomic_DNA"/>
</dbReference>
<evidence type="ECO:0000256" key="1">
    <source>
        <dbReference type="ARBA" id="ARBA00004651"/>
    </source>
</evidence>
<evidence type="ECO:0000256" key="6">
    <source>
        <dbReference type="ARBA" id="ARBA00023136"/>
    </source>
</evidence>
<name>A0A372M7S8_9ACTN</name>
<dbReference type="InterPro" id="IPR000515">
    <property type="entry name" value="MetI-like"/>
</dbReference>
<feature type="region of interest" description="Disordered" evidence="8">
    <location>
        <begin position="1"/>
        <end position="30"/>
    </location>
</feature>
<evidence type="ECO:0000256" key="3">
    <source>
        <dbReference type="ARBA" id="ARBA00022475"/>
    </source>
</evidence>
<dbReference type="FunFam" id="1.10.3720.10:FF:000003">
    <property type="entry name" value="Aliphatic sulfonate ABC transporter permease"/>
    <property type="match status" value="1"/>
</dbReference>
<evidence type="ECO:0000256" key="4">
    <source>
        <dbReference type="ARBA" id="ARBA00022692"/>
    </source>
</evidence>
<dbReference type="Proteomes" id="UP000263094">
    <property type="component" value="Unassembled WGS sequence"/>
</dbReference>
<gene>
    <name evidence="10" type="ORF">DY218_09705</name>
</gene>
<dbReference type="GO" id="GO:0042918">
    <property type="term" value="P:alkanesulfonate transmembrane transport"/>
    <property type="evidence" value="ECO:0007669"/>
    <property type="project" value="UniProtKB-ARBA"/>
</dbReference>
<evidence type="ECO:0000256" key="8">
    <source>
        <dbReference type="SAM" id="MobiDB-lite"/>
    </source>
</evidence>
<comment type="subcellular location">
    <subcellularLocation>
        <location evidence="1 7">Cell membrane</location>
        <topology evidence="1 7">Multi-pass membrane protein</topology>
    </subcellularLocation>
</comment>
<dbReference type="RefSeq" id="WP_128555521.1">
    <property type="nucleotide sequence ID" value="NZ_QUAK01000051.1"/>
</dbReference>
<proteinExistence type="inferred from homology"/>
<dbReference type="Pfam" id="PF00528">
    <property type="entry name" value="BPD_transp_1"/>
    <property type="match status" value="1"/>
</dbReference>
<dbReference type="GO" id="GO:0005886">
    <property type="term" value="C:plasma membrane"/>
    <property type="evidence" value="ECO:0007669"/>
    <property type="project" value="UniProtKB-SubCell"/>
</dbReference>
<evidence type="ECO:0000259" key="9">
    <source>
        <dbReference type="PROSITE" id="PS50928"/>
    </source>
</evidence>
<comment type="similarity">
    <text evidence="7">Belongs to the binding-protein-dependent transport system permease family.</text>
</comment>
<feature type="transmembrane region" description="Helical" evidence="7">
    <location>
        <begin position="38"/>
        <end position="58"/>
    </location>
</feature>
<accession>A0A372M7S8</accession>
<evidence type="ECO:0000256" key="5">
    <source>
        <dbReference type="ARBA" id="ARBA00022989"/>
    </source>
</evidence>
<dbReference type="OrthoDB" id="9796361at2"/>
<sequence>MAATRLPYREGHKAQGPAADTAGLVAPRPPAHRARSRTYAVTVRALGPLALLALWWVASATGVLTPDVLASPADVVRATGELWGNGQLPDALATSLTRSGIGLLIGLAAGLTLGVVTGFTRLGDELLDSSLQTLRTIPFLALVPLFMVWFGINEIAKILLIAVATTFPMYVSTAGGVRNTDRKLVEAMRSFGVGRIGIVREVVLPGALPSLLAGLRLSMTLSVIALIAAEEINATAGIGYLMSQAQSYARTDILAVCILVYGLLGLAADGIVRFLERVLMPWRSAGPGAGAGR</sequence>
<keyword evidence="3" id="KW-1003">Cell membrane</keyword>
<keyword evidence="4 7" id="KW-0812">Transmembrane</keyword>
<feature type="domain" description="ABC transmembrane type-1" evidence="9">
    <location>
        <begin position="92"/>
        <end position="272"/>
    </location>
</feature>
<dbReference type="InterPro" id="IPR035906">
    <property type="entry name" value="MetI-like_sf"/>
</dbReference>
<evidence type="ECO:0000256" key="2">
    <source>
        <dbReference type="ARBA" id="ARBA00022448"/>
    </source>
</evidence>
<protein>
    <submittedName>
        <fullName evidence="10">ABC transporter permease</fullName>
    </submittedName>
</protein>
<comment type="caution">
    <text evidence="10">The sequence shown here is derived from an EMBL/GenBank/DDBJ whole genome shotgun (WGS) entry which is preliminary data.</text>
</comment>
<keyword evidence="11" id="KW-1185">Reference proteome</keyword>
<keyword evidence="2 7" id="KW-0813">Transport</keyword>
<dbReference type="Gene3D" id="1.10.3720.10">
    <property type="entry name" value="MetI-like"/>
    <property type="match status" value="1"/>
</dbReference>
<keyword evidence="6 7" id="KW-0472">Membrane</keyword>
<dbReference type="SUPFAM" id="SSF161098">
    <property type="entry name" value="MetI-like"/>
    <property type="match status" value="1"/>
</dbReference>
<feature type="transmembrane region" description="Helical" evidence="7">
    <location>
        <begin position="101"/>
        <end position="122"/>
    </location>
</feature>
<feature type="transmembrane region" description="Helical" evidence="7">
    <location>
        <begin position="253"/>
        <end position="275"/>
    </location>
</feature>